<feature type="transmembrane region" description="Helical" evidence="5">
    <location>
        <begin position="232"/>
        <end position="253"/>
    </location>
</feature>
<evidence type="ECO:0000256" key="2">
    <source>
        <dbReference type="ARBA" id="ARBA00022692"/>
    </source>
</evidence>
<dbReference type="EMBL" id="FNOI01000005">
    <property type="protein sequence ID" value="SDX22819.1"/>
    <property type="molecule type" value="Genomic_DNA"/>
</dbReference>
<feature type="transmembrane region" description="Helical" evidence="5">
    <location>
        <begin position="323"/>
        <end position="345"/>
    </location>
</feature>
<keyword evidence="3 5" id="KW-1133">Transmembrane helix</keyword>
<gene>
    <name evidence="7" type="ORF">SAMN04488001_2678</name>
</gene>
<reference evidence="8" key="1">
    <citation type="submission" date="2016-10" db="EMBL/GenBank/DDBJ databases">
        <authorList>
            <person name="Varghese N."/>
            <person name="Submissions S."/>
        </authorList>
    </citation>
    <scope>NUCLEOTIDE SEQUENCE [LARGE SCALE GENOMIC DNA]</scope>
    <source>
        <strain evidence="8">DSM 26922</strain>
    </source>
</reference>
<keyword evidence="8" id="KW-1185">Reference proteome</keyword>
<evidence type="ECO:0000313" key="8">
    <source>
        <dbReference type="Proteomes" id="UP000199441"/>
    </source>
</evidence>
<dbReference type="Gene3D" id="1.20.1250.20">
    <property type="entry name" value="MFS general substrate transporter like domains"/>
    <property type="match status" value="2"/>
</dbReference>
<dbReference type="Proteomes" id="UP000199441">
    <property type="component" value="Unassembled WGS sequence"/>
</dbReference>
<dbReference type="GO" id="GO:0016020">
    <property type="term" value="C:membrane"/>
    <property type="evidence" value="ECO:0007669"/>
    <property type="project" value="UniProtKB-SubCell"/>
</dbReference>
<feature type="transmembrane region" description="Helical" evidence="5">
    <location>
        <begin position="265"/>
        <end position="283"/>
    </location>
</feature>
<feature type="transmembrane region" description="Helical" evidence="5">
    <location>
        <begin position="70"/>
        <end position="91"/>
    </location>
</feature>
<dbReference type="PANTHER" id="PTHR23514">
    <property type="entry name" value="BYPASS OF STOP CODON PROTEIN 6"/>
    <property type="match status" value="1"/>
</dbReference>
<name>A0A1H3A1M0_9RHOB</name>
<feature type="transmembrane region" description="Helical" evidence="5">
    <location>
        <begin position="289"/>
        <end position="311"/>
    </location>
</feature>
<evidence type="ECO:0000256" key="3">
    <source>
        <dbReference type="ARBA" id="ARBA00022989"/>
    </source>
</evidence>
<feature type="transmembrane region" description="Helical" evidence="5">
    <location>
        <begin position="43"/>
        <end position="63"/>
    </location>
</feature>
<dbReference type="InterPro" id="IPR051788">
    <property type="entry name" value="MFS_Transporter"/>
</dbReference>
<dbReference type="Pfam" id="PF07690">
    <property type="entry name" value="MFS_1"/>
    <property type="match status" value="1"/>
</dbReference>
<evidence type="ECO:0000256" key="1">
    <source>
        <dbReference type="ARBA" id="ARBA00004141"/>
    </source>
</evidence>
<feature type="transmembrane region" description="Helical" evidence="5">
    <location>
        <begin position="351"/>
        <end position="372"/>
    </location>
</feature>
<feature type="transmembrane region" description="Helical" evidence="5">
    <location>
        <begin position="161"/>
        <end position="178"/>
    </location>
</feature>
<dbReference type="AlphaFoldDB" id="A0A1H3A1M0"/>
<evidence type="ECO:0000256" key="5">
    <source>
        <dbReference type="SAM" id="Phobius"/>
    </source>
</evidence>
<feature type="transmembrane region" description="Helical" evidence="5">
    <location>
        <begin position="137"/>
        <end position="155"/>
    </location>
</feature>
<evidence type="ECO:0000259" key="6">
    <source>
        <dbReference type="PROSITE" id="PS50850"/>
    </source>
</evidence>
<sequence length="377" mass="38356">MSVLNALRLSHVPALAFAILGLYWGSFAAFVPQLKAQTGAGDALFGMLLLGTACGLATTMWIAPTVDRALGRWSMGVCAALLAGAFLLPGLATSPAAFFGAMLCCGMASGLTDVIMNARVSELEAHSKRPLMNANHGMFSLAYAVGALATGSARAASVQPFVVFAVLGLLVLLLARRLQMTPHDARGEGVAGTLPWGIVALCGAVVLIAFMSEAAVEAWSALHLERTLGGSAAEGALGPAMLGLTMAVGRFSGQAVSERLSDTRVVLGAVTVAVAGTVLVVLAPAPLVAYVGFGIMGLGISVIGPLGLALVGRLVPPALRTVAISRTAVLGFLGFFIAPTLMGLISQGFGLRAAFAAVALLLLVVWPLVAVLRSRGA</sequence>
<feature type="transmembrane region" description="Helical" evidence="5">
    <location>
        <begin position="12"/>
        <end position="31"/>
    </location>
</feature>
<dbReference type="GO" id="GO:0022857">
    <property type="term" value="F:transmembrane transporter activity"/>
    <property type="evidence" value="ECO:0007669"/>
    <property type="project" value="InterPro"/>
</dbReference>
<accession>A0A1H3A1M0</accession>
<keyword evidence="4 5" id="KW-0472">Membrane</keyword>
<feature type="transmembrane region" description="Helical" evidence="5">
    <location>
        <begin position="97"/>
        <end position="116"/>
    </location>
</feature>
<dbReference type="PROSITE" id="PS50850">
    <property type="entry name" value="MFS"/>
    <property type="match status" value="1"/>
</dbReference>
<proteinExistence type="predicted"/>
<evidence type="ECO:0000313" key="7">
    <source>
        <dbReference type="EMBL" id="SDX22819.1"/>
    </source>
</evidence>
<dbReference type="InterPro" id="IPR020846">
    <property type="entry name" value="MFS_dom"/>
</dbReference>
<dbReference type="STRING" id="670155.SAMN04488001_2678"/>
<organism evidence="7 8">
    <name type="scientific">Litoreibacter albidus</name>
    <dbReference type="NCBI Taxonomy" id="670155"/>
    <lineage>
        <taxon>Bacteria</taxon>
        <taxon>Pseudomonadati</taxon>
        <taxon>Pseudomonadota</taxon>
        <taxon>Alphaproteobacteria</taxon>
        <taxon>Rhodobacterales</taxon>
        <taxon>Roseobacteraceae</taxon>
        <taxon>Litoreibacter</taxon>
    </lineage>
</organism>
<comment type="subcellular location">
    <subcellularLocation>
        <location evidence="1">Membrane</location>
        <topology evidence="1">Multi-pass membrane protein</topology>
    </subcellularLocation>
</comment>
<dbReference type="SUPFAM" id="SSF103473">
    <property type="entry name" value="MFS general substrate transporter"/>
    <property type="match status" value="1"/>
</dbReference>
<evidence type="ECO:0000256" key="4">
    <source>
        <dbReference type="ARBA" id="ARBA00023136"/>
    </source>
</evidence>
<dbReference type="PANTHER" id="PTHR23514:SF13">
    <property type="entry name" value="INNER MEMBRANE PROTEIN YBJJ"/>
    <property type="match status" value="1"/>
</dbReference>
<feature type="transmembrane region" description="Helical" evidence="5">
    <location>
        <begin position="190"/>
        <end position="212"/>
    </location>
</feature>
<dbReference type="InterPro" id="IPR011701">
    <property type="entry name" value="MFS"/>
</dbReference>
<protein>
    <submittedName>
        <fullName evidence="7">Major Facilitator Superfamily protein</fullName>
    </submittedName>
</protein>
<dbReference type="OrthoDB" id="5526080at2"/>
<dbReference type="InterPro" id="IPR036259">
    <property type="entry name" value="MFS_trans_sf"/>
</dbReference>
<dbReference type="RefSeq" id="WP_089947445.1">
    <property type="nucleotide sequence ID" value="NZ_FNOI01000005.1"/>
</dbReference>
<keyword evidence="2 5" id="KW-0812">Transmembrane</keyword>
<feature type="domain" description="Major facilitator superfamily (MFS) profile" evidence="6">
    <location>
        <begin position="198"/>
        <end position="377"/>
    </location>
</feature>